<feature type="region of interest" description="Disordered" evidence="1">
    <location>
        <begin position="15"/>
        <end position="34"/>
    </location>
</feature>
<sequence length="67" mass="7084">AVLLPVQLKPEPLPVQAVASQSPPGAHQSSRPTGSIELEVAGALVRLQGDVNEANLRSVLRALRQRP</sequence>
<name>A0ABW4KYF5_9BURK</name>
<comment type="caution">
    <text evidence="2">The sequence shown here is derived from an EMBL/GenBank/DDBJ whole genome shotgun (WGS) entry which is preliminary data.</text>
</comment>
<reference evidence="3" key="1">
    <citation type="journal article" date="2019" name="Int. J. Syst. Evol. Microbiol.">
        <title>The Global Catalogue of Microorganisms (GCM) 10K type strain sequencing project: providing services to taxonomists for standard genome sequencing and annotation.</title>
        <authorList>
            <consortium name="The Broad Institute Genomics Platform"/>
            <consortium name="The Broad Institute Genome Sequencing Center for Infectious Disease"/>
            <person name="Wu L."/>
            <person name="Ma J."/>
        </authorList>
    </citation>
    <scope>NUCLEOTIDE SEQUENCE [LARGE SCALE GENOMIC DNA]</scope>
    <source>
        <strain evidence="3">LMG 29247</strain>
    </source>
</reference>
<feature type="compositionally biased region" description="Polar residues" evidence="1">
    <location>
        <begin position="18"/>
        <end position="33"/>
    </location>
</feature>
<feature type="non-terminal residue" evidence="2">
    <location>
        <position position="1"/>
    </location>
</feature>
<evidence type="ECO:0000313" key="3">
    <source>
        <dbReference type="Proteomes" id="UP001597304"/>
    </source>
</evidence>
<dbReference type="EMBL" id="JBHUEJ010000061">
    <property type="protein sequence ID" value="MFD1712837.1"/>
    <property type="molecule type" value="Genomic_DNA"/>
</dbReference>
<accession>A0ABW4KYF5</accession>
<protein>
    <recommendedName>
        <fullName evidence="4">Transposase</fullName>
    </recommendedName>
</protein>
<organism evidence="2 3">
    <name type="scientific">Ottowia flava</name>
    <dbReference type="NCBI Taxonomy" id="2675430"/>
    <lineage>
        <taxon>Bacteria</taxon>
        <taxon>Pseudomonadati</taxon>
        <taxon>Pseudomonadota</taxon>
        <taxon>Betaproteobacteria</taxon>
        <taxon>Burkholderiales</taxon>
        <taxon>Comamonadaceae</taxon>
        <taxon>Ottowia</taxon>
    </lineage>
</organism>
<dbReference type="Proteomes" id="UP001597304">
    <property type="component" value="Unassembled WGS sequence"/>
</dbReference>
<evidence type="ECO:0000313" key="2">
    <source>
        <dbReference type="EMBL" id="MFD1712837.1"/>
    </source>
</evidence>
<gene>
    <name evidence="2" type="ORF">ACFSF0_19775</name>
</gene>
<keyword evidence="3" id="KW-1185">Reference proteome</keyword>
<evidence type="ECO:0000256" key="1">
    <source>
        <dbReference type="SAM" id="MobiDB-lite"/>
    </source>
</evidence>
<proteinExistence type="predicted"/>
<evidence type="ECO:0008006" key="4">
    <source>
        <dbReference type="Google" id="ProtNLM"/>
    </source>
</evidence>
<dbReference type="RefSeq" id="WP_377615127.1">
    <property type="nucleotide sequence ID" value="NZ_JBHUEJ010000061.1"/>
</dbReference>